<proteinExistence type="inferred from homology"/>
<evidence type="ECO:0000313" key="3">
    <source>
        <dbReference type="Proteomes" id="UP001325479"/>
    </source>
</evidence>
<evidence type="ECO:0000313" key="2">
    <source>
        <dbReference type="EMBL" id="WQD79911.1"/>
    </source>
</evidence>
<dbReference type="Proteomes" id="UP001325479">
    <property type="component" value="Chromosome"/>
</dbReference>
<sequence length="119" mass="13037">MEIKRYGAGERMSQMVVAGGFAFIAGQVADDTSLDVAGQTRQILDKLDRLLEEAKLDKRHIVSASIWLADHRSFADMNRIWDAWVPKGDAPARACVESKLAFPQYTVEIAAIAAIAAAF</sequence>
<dbReference type="PANTHER" id="PTHR47328:SF1">
    <property type="entry name" value="RUTC FAMILY PROTEIN YOAB"/>
    <property type="match status" value="1"/>
</dbReference>
<comment type="similarity">
    <text evidence="1">Belongs to the RutC family.</text>
</comment>
<dbReference type="InterPro" id="IPR006175">
    <property type="entry name" value="YjgF/YER057c/UK114"/>
</dbReference>
<accession>A0ABZ0WRP4</accession>
<name>A0ABZ0WRP4_9BURK</name>
<reference evidence="2 3" key="1">
    <citation type="submission" date="2023-12" db="EMBL/GenBank/DDBJ databases">
        <title>Genome sequencing and assembly of bacterial species from a model synthetic community.</title>
        <authorList>
            <person name="Hogle S.L."/>
        </authorList>
    </citation>
    <scope>NUCLEOTIDE SEQUENCE [LARGE SCALE GENOMIC DNA]</scope>
    <source>
        <strain evidence="2 3">HAMBI 2494</strain>
    </source>
</reference>
<gene>
    <name evidence="2" type="ORF">U0042_09640</name>
</gene>
<organism evidence="2 3">
    <name type="scientific">Paraburkholderia kururiensis</name>
    <dbReference type="NCBI Taxonomy" id="984307"/>
    <lineage>
        <taxon>Bacteria</taxon>
        <taxon>Pseudomonadati</taxon>
        <taxon>Pseudomonadota</taxon>
        <taxon>Betaproteobacteria</taxon>
        <taxon>Burkholderiales</taxon>
        <taxon>Burkholderiaceae</taxon>
        <taxon>Paraburkholderia</taxon>
    </lineage>
</organism>
<dbReference type="InterPro" id="IPR035959">
    <property type="entry name" value="RutC-like_sf"/>
</dbReference>
<evidence type="ECO:0000256" key="1">
    <source>
        <dbReference type="ARBA" id="ARBA00010552"/>
    </source>
</evidence>
<dbReference type="PANTHER" id="PTHR47328">
    <property type="match status" value="1"/>
</dbReference>
<protein>
    <submittedName>
        <fullName evidence="2">RidA family protein</fullName>
    </submittedName>
</protein>
<dbReference type="SUPFAM" id="SSF55298">
    <property type="entry name" value="YjgF-like"/>
    <property type="match status" value="1"/>
</dbReference>
<dbReference type="PROSITE" id="PS01094">
    <property type="entry name" value="UPF0076"/>
    <property type="match status" value="1"/>
</dbReference>
<dbReference type="CDD" id="cd06150">
    <property type="entry name" value="YjgF_YER057c_UK114_like_2"/>
    <property type="match status" value="1"/>
</dbReference>
<dbReference type="InterPro" id="IPR035709">
    <property type="entry name" value="YoaB-like"/>
</dbReference>
<keyword evidence="3" id="KW-1185">Reference proteome</keyword>
<dbReference type="EMBL" id="CP139965">
    <property type="protein sequence ID" value="WQD79911.1"/>
    <property type="molecule type" value="Genomic_DNA"/>
</dbReference>
<dbReference type="Pfam" id="PF01042">
    <property type="entry name" value="Ribonuc_L-PSP"/>
    <property type="match status" value="1"/>
</dbReference>
<dbReference type="RefSeq" id="WP_114814368.1">
    <property type="nucleotide sequence ID" value="NZ_CP139965.1"/>
</dbReference>
<dbReference type="Gene3D" id="3.30.1330.40">
    <property type="entry name" value="RutC-like"/>
    <property type="match status" value="1"/>
</dbReference>
<dbReference type="InterPro" id="IPR019897">
    <property type="entry name" value="RidA_CS"/>
</dbReference>